<keyword evidence="2" id="KW-0472">Membrane</keyword>
<dbReference type="AlphaFoldDB" id="A0A397AZV8"/>
<dbReference type="VEuPathDB" id="FungiDB:H257_19223"/>
<organism evidence="3 6">
    <name type="scientific">Aphanomyces astaci</name>
    <name type="common">Crayfish plague agent</name>
    <dbReference type="NCBI Taxonomy" id="112090"/>
    <lineage>
        <taxon>Eukaryota</taxon>
        <taxon>Sar</taxon>
        <taxon>Stramenopiles</taxon>
        <taxon>Oomycota</taxon>
        <taxon>Saprolegniomycetes</taxon>
        <taxon>Saprolegniales</taxon>
        <taxon>Verrucalvaceae</taxon>
        <taxon>Aphanomyces</taxon>
    </lineage>
</organism>
<feature type="compositionally biased region" description="Polar residues" evidence="1">
    <location>
        <begin position="568"/>
        <end position="577"/>
    </location>
</feature>
<feature type="transmembrane region" description="Helical" evidence="2">
    <location>
        <begin position="239"/>
        <end position="259"/>
    </location>
</feature>
<evidence type="ECO:0000256" key="1">
    <source>
        <dbReference type="SAM" id="MobiDB-lite"/>
    </source>
</evidence>
<evidence type="ECO:0000313" key="5">
    <source>
        <dbReference type="Proteomes" id="UP000265427"/>
    </source>
</evidence>
<accession>A0A397AZV8</accession>
<feature type="transmembrane region" description="Helical" evidence="2">
    <location>
        <begin position="17"/>
        <end position="39"/>
    </location>
</feature>
<feature type="transmembrane region" description="Helical" evidence="2">
    <location>
        <begin position="192"/>
        <end position="211"/>
    </location>
</feature>
<proteinExistence type="predicted"/>
<feature type="transmembrane region" description="Helical" evidence="2">
    <location>
        <begin position="95"/>
        <end position="114"/>
    </location>
</feature>
<dbReference type="EMBL" id="QUSZ01004641">
    <property type="protein sequence ID" value="RHY13357.1"/>
    <property type="molecule type" value="Genomic_DNA"/>
</dbReference>
<keyword evidence="2" id="KW-1133">Transmembrane helix</keyword>
<evidence type="ECO:0008006" key="7">
    <source>
        <dbReference type="Google" id="ProtNLM"/>
    </source>
</evidence>
<comment type="caution">
    <text evidence="3">The sequence shown here is derived from an EMBL/GenBank/DDBJ whole genome shotgun (WGS) entry which is preliminary data.</text>
</comment>
<dbReference type="EMBL" id="QUTA01006370">
    <property type="protein sequence ID" value="RHY11429.1"/>
    <property type="molecule type" value="Genomic_DNA"/>
</dbReference>
<dbReference type="Proteomes" id="UP000265427">
    <property type="component" value="Unassembled WGS sequence"/>
</dbReference>
<evidence type="ECO:0000256" key="2">
    <source>
        <dbReference type="SAM" id="Phobius"/>
    </source>
</evidence>
<dbReference type="Proteomes" id="UP000266239">
    <property type="component" value="Unassembled WGS sequence"/>
</dbReference>
<evidence type="ECO:0000313" key="4">
    <source>
        <dbReference type="EMBL" id="RHY13357.1"/>
    </source>
</evidence>
<sequence>MSAAVGVAVTAATTSSVGLLLVLAVGFAGVLEALVLWLLRSLAQSPKYVALVHKLTRQLAVVGLVYLLVKCAVLTERRQLRKEFIHDAFDAANMLLLVASLSMAVQAIVVIVLLRVATTEMDGLGLLWSFEVVDEIQLAKSRPTWLFVRNWHATRVKLKLVDAFFRHVYGLPPMFGFAKHVRGIQEQLTFELFDMGFGAWVVLLALFYTFFSITGELEAAYDLPPKQTTTIPLFSSRGRVFVCFSSSLMALATVFYIVMTWSYSRLVHHAKLHALVPSMDPPSQEGDGEKKTSSSIWDAIASFATKEGTVTQLGPLEALSRMQAVGERLEASLPTISPHDRTSHWAWRDEHPLTPLCRQTSLEQNVSTQIDCISLPIISYQSCRVLLQVILLVNGLGYAYFATTVLPFAPLDTIEETVQSIAAILPLVLVTVVLAPRLIRSLALVHSTWRVDSAVLARVIAQVVHIEHVKVAMVADVIAHCHLRHQSPQDMRRALVPDSVDRDNRECFVEADALRRVLRQFGHRITLHDMNALIRAMDVRTRGTCVSLVDILAIFDTQRHPPSEDETTPNNHPTSSRLFKADSSIY</sequence>
<evidence type="ECO:0000313" key="3">
    <source>
        <dbReference type="EMBL" id="RHY11429.1"/>
    </source>
</evidence>
<reference evidence="5 6" key="1">
    <citation type="submission" date="2018-08" db="EMBL/GenBank/DDBJ databases">
        <title>Aphanomyces genome sequencing and annotation.</title>
        <authorList>
            <person name="Minardi D."/>
            <person name="Oidtmann B."/>
            <person name="Van Der Giezen M."/>
            <person name="Studholme D.J."/>
        </authorList>
    </citation>
    <scope>NUCLEOTIDE SEQUENCE [LARGE SCALE GENOMIC DNA]</scope>
    <source>
        <strain evidence="4 5">Kv</strain>
        <strain evidence="3 6">Yx</strain>
    </source>
</reference>
<protein>
    <recommendedName>
        <fullName evidence="7">EF-hand domain-containing protein</fullName>
    </recommendedName>
</protein>
<name>A0A397AZV8_APHAT</name>
<evidence type="ECO:0000313" key="6">
    <source>
        <dbReference type="Proteomes" id="UP000266239"/>
    </source>
</evidence>
<keyword evidence="2" id="KW-0812">Transmembrane</keyword>
<gene>
    <name evidence="3" type="ORF">DYB25_004647</name>
    <name evidence="4" type="ORF">DYB36_005608</name>
</gene>
<feature type="transmembrane region" description="Helical" evidence="2">
    <location>
        <begin position="59"/>
        <end position="75"/>
    </location>
</feature>
<feature type="region of interest" description="Disordered" evidence="1">
    <location>
        <begin position="559"/>
        <end position="586"/>
    </location>
</feature>